<feature type="region of interest" description="Disordered" evidence="1">
    <location>
        <begin position="40"/>
        <end position="59"/>
    </location>
</feature>
<accession>A0A834CD52</accession>
<gene>
    <name evidence="2" type="ORF">FQA47_015174</name>
</gene>
<sequence length="178" mass="21243">MPMVKSPLSTVTWQQSRELSEEFSSNEMILLWRIKEGQTTSRTTPVRKRQRQRSLEVKEEPDPLMKEVLRVLTQIWSLIQTALAAGRSSPWELEEDPEEKIQKRRSRREDPEEKIQKRRSRREDPEEKIQRVWTLQRQVKERRVEEDSRNGRLLVKARRLQETQTNLERGAGGVRPPH</sequence>
<evidence type="ECO:0000313" key="3">
    <source>
        <dbReference type="Proteomes" id="UP000646548"/>
    </source>
</evidence>
<dbReference type="EMBL" id="WKFB01000243">
    <property type="protein sequence ID" value="KAF6730192.1"/>
    <property type="molecule type" value="Genomic_DNA"/>
</dbReference>
<evidence type="ECO:0000256" key="1">
    <source>
        <dbReference type="SAM" id="MobiDB-lite"/>
    </source>
</evidence>
<feature type="region of interest" description="Disordered" evidence="1">
    <location>
        <begin position="155"/>
        <end position="178"/>
    </location>
</feature>
<evidence type="ECO:0000313" key="2">
    <source>
        <dbReference type="EMBL" id="KAF6730192.1"/>
    </source>
</evidence>
<organism evidence="2 3">
    <name type="scientific">Oryzias melastigma</name>
    <name type="common">Marine medaka</name>
    <dbReference type="NCBI Taxonomy" id="30732"/>
    <lineage>
        <taxon>Eukaryota</taxon>
        <taxon>Metazoa</taxon>
        <taxon>Chordata</taxon>
        <taxon>Craniata</taxon>
        <taxon>Vertebrata</taxon>
        <taxon>Euteleostomi</taxon>
        <taxon>Actinopterygii</taxon>
        <taxon>Neopterygii</taxon>
        <taxon>Teleostei</taxon>
        <taxon>Neoteleostei</taxon>
        <taxon>Acanthomorphata</taxon>
        <taxon>Ovalentaria</taxon>
        <taxon>Atherinomorphae</taxon>
        <taxon>Beloniformes</taxon>
        <taxon>Adrianichthyidae</taxon>
        <taxon>Oryziinae</taxon>
        <taxon>Oryzias</taxon>
    </lineage>
</organism>
<dbReference type="AlphaFoldDB" id="A0A834CD52"/>
<comment type="caution">
    <text evidence="2">The sequence shown here is derived from an EMBL/GenBank/DDBJ whole genome shotgun (WGS) entry which is preliminary data.</text>
</comment>
<feature type="compositionally biased region" description="Basic and acidic residues" evidence="1">
    <location>
        <begin position="107"/>
        <end position="130"/>
    </location>
</feature>
<feature type="region of interest" description="Disordered" evidence="1">
    <location>
        <begin position="85"/>
        <end position="130"/>
    </location>
</feature>
<dbReference type="Proteomes" id="UP000646548">
    <property type="component" value="Unassembled WGS sequence"/>
</dbReference>
<proteinExistence type="predicted"/>
<name>A0A834CD52_ORYME</name>
<reference evidence="2" key="1">
    <citation type="journal article" name="BMC Genomics">
        <title>Long-read sequencing and de novo genome assembly of marine medaka (Oryzias melastigma).</title>
        <authorList>
            <person name="Liang P."/>
            <person name="Saqib H.S.A."/>
            <person name="Ni X."/>
            <person name="Shen Y."/>
        </authorList>
    </citation>
    <scope>NUCLEOTIDE SEQUENCE</scope>
    <source>
        <strain evidence="2">Bigg-433</strain>
    </source>
</reference>
<protein>
    <submittedName>
        <fullName evidence="2">Uncharacterized protein</fullName>
    </submittedName>
</protein>